<dbReference type="Gramene" id="ONK65500">
    <property type="protein sequence ID" value="ONK65500"/>
    <property type="gene ID" value="A4U43_C07F37740"/>
</dbReference>
<dbReference type="EMBL" id="CM007387">
    <property type="protein sequence ID" value="ONK65500.1"/>
    <property type="molecule type" value="Genomic_DNA"/>
</dbReference>
<evidence type="ECO:0000256" key="3">
    <source>
        <dbReference type="ARBA" id="ARBA00022833"/>
    </source>
</evidence>
<dbReference type="PANTHER" id="PTHR47570:SF2">
    <property type="entry name" value="MYND-TYPE DOMAIN-CONTAINING PROTEIN"/>
    <property type="match status" value="1"/>
</dbReference>
<evidence type="ECO:0000313" key="6">
    <source>
        <dbReference type="EMBL" id="ONK65500.1"/>
    </source>
</evidence>
<keyword evidence="1" id="KW-0479">Metal-binding</keyword>
<dbReference type="PANTHER" id="PTHR47570">
    <property type="entry name" value="ZINC ION BINDING PROTEIN"/>
    <property type="match status" value="1"/>
</dbReference>
<accession>A0A5P1EN87</accession>
<dbReference type="PROSITE" id="PS50865">
    <property type="entry name" value="ZF_MYND_2"/>
    <property type="match status" value="1"/>
</dbReference>
<keyword evidence="7" id="KW-1185">Reference proteome</keyword>
<dbReference type="Proteomes" id="UP000243459">
    <property type="component" value="Chromosome 7"/>
</dbReference>
<gene>
    <name evidence="6" type="ORF">A4U43_C07F37740</name>
</gene>
<reference evidence="7" key="1">
    <citation type="journal article" date="2017" name="Nat. Commun.">
        <title>The asparagus genome sheds light on the origin and evolution of a young Y chromosome.</title>
        <authorList>
            <person name="Harkess A."/>
            <person name="Zhou J."/>
            <person name="Xu C."/>
            <person name="Bowers J.E."/>
            <person name="Van der Hulst R."/>
            <person name="Ayyampalayam S."/>
            <person name="Mercati F."/>
            <person name="Riccardi P."/>
            <person name="McKain M.R."/>
            <person name="Kakrana A."/>
            <person name="Tang H."/>
            <person name="Ray J."/>
            <person name="Groenendijk J."/>
            <person name="Arikit S."/>
            <person name="Mathioni S.M."/>
            <person name="Nakano M."/>
            <person name="Shan H."/>
            <person name="Telgmann-Rauber A."/>
            <person name="Kanno A."/>
            <person name="Yue Z."/>
            <person name="Chen H."/>
            <person name="Li W."/>
            <person name="Chen Y."/>
            <person name="Xu X."/>
            <person name="Zhang Y."/>
            <person name="Luo S."/>
            <person name="Chen H."/>
            <person name="Gao J."/>
            <person name="Mao Z."/>
            <person name="Pires J.C."/>
            <person name="Luo M."/>
            <person name="Kudrna D."/>
            <person name="Wing R.A."/>
            <person name="Meyers B.C."/>
            <person name="Yi K."/>
            <person name="Kong H."/>
            <person name="Lavrijsen P."/>
            <person name="Sunseri F."/>
            <person name="Falavigna A."/>
            <person name="Ye Y."/>
            <person name="Leebens-Mack J.H."/>
            <person name="Chen G."/>
        </authorList>
    </citation>
    <scope>NUCLEOTIDE SEQUENCE [LARGE SCALE GENOMIC DNA]</scope>
    <source>
        <strain evidence="7">cv. DH0086</strain>
    </source>
</reference>
<keyword evidence="2 4" id="KW-0863">Zinc-finger</keyword>
<evidence type="ECO:0000313" key="7">
    <source>
        <dbReference type="Proteomes" id="UP000243459"/>
    </source>
</evidence>
<feature type="domain" description="MYND-type" evidence="5">
    <location>
        <begin position="285"/>
        <end position="326"/>
    </location>
</feature>
<name>A0A5P1EN87_ASPOF</name>
<evidence type="ECO:0000256" key="4">
    <source>
        <dbReference type="PROSITE-ProRule" id="PRU00134"/>
    </source>
</evidence>
<dbReference type="OrthoDB" id="432970at2759"/>
<organism evidence="6 7">
    <name type="scientific">Asparagus officinalis</name>
    <name type="common">Garden asparagus</name>
    <dbReference type="NCBI Taxonomy" id="4686"/>
    <lineage>
        <taxon>Eukaryota</taxon>
        <taxon>Viridiplantae</taxon>
        <taxon>Streptophyta</taxon>
        <taxon>Embryophyta</taxon>
        <taxon>Tracheophyta</taxon>
        <taxon>Spermatophyta</taxon>
        <taxon>Magnoliopsida</taxon>
        <taxon>Liliopsida</taxon>
        <taxon>Asparagales</taxon>
        <taxon>Asparagaceae</taxon>
        <taxon>Asparagoideae</taxon>
        <taxon>Asparagus</taxon>
    </lineage>
</organism>
<evidence type="ECO:0000256" key="1">
    <source>
        <dbReference type="ARBA" id="ARBA00022723"/>
    </source>
</evidence>
<dbReference type="OMA" id="DQSEISC"/>
<evidence type="ECO:0000259" key="5">
    <source>
        <dbReference type="PROSITE" id="PS50865"/>
    </source>
</evidence>
<dbReference type="Gene3D" id="6.10.140.2220">
    <property type="match status" value="1"/>
</dbReference>
<keyword evidence="3" id="KW-0862">Zinc</keyword>
<dbReference type="GO" id="GO:0008270">
    <property type="term" value="F:zinc ion binding"/>
    <property type="evidence" value="ECO:0007669"/>
    <property type="project" value="UniProtKB-KW"/>
</dbReference>
<dbReference type="SUPFAM" id="SSF144232">
    <property type="entry name" value="HIT/MYND zinc finger-like"/>
    <property type="match status" value="1"/>
</dbReference>
<dbReference type="PROSITE" id="PS01360">
    <property type="entry name" value="ZF_MYND_1"/>
    <property type="match status" value="1"/>
</dbReference>
<evidence type="ECO:0000256" key="2">
    <source>
        <dbReference type="ARBA" id="ARBA00022771"/>
    </source>
</evidence>
<sequence>MEIHLKNLFTRFQDQFGSGPGLGPSSGTCLLSVEGISPAFIRSVFSASAALYRTDPWKRLRPSHLFAIRIGKDSDWSLKKQLYPIAQFVGGEGGDLGIHMFKSELDAQKTTGLRETNRVPNVEILRVVFTPQSLIFPSNKRMIRSLSLESSAVDQYPIVDVARFSSGGELRFRNPTSEEVRYVYAFLKAIALVHPLLQVGNNGLQRRGRLVSFEPFIETVDVQWPFEVSKAGELVAVTISHPPGEVYEEKKRARTPSPSKYMEPPTEELSLMDIRSNIWTILRKCSMCEKEVNNDQSLCCGHCRAVIYCGSICQRQHWKEEHKSVCGLYKAMMEREEELTMSIFNFPCFLEHFCQWLESVGLHQKGMWRRKCSCYSQYPFGLLPQNSRVSDSWGGLKDGEYPPDAPFLNYHDRISNPILLSGWSEYYNIRSLQFSSPVAVLLSYPLTIYHILTSLISSKNRLVKGKEVIVHYIGPEGELDLMPAFAEMGHLLNGSGSIQIVMIGPEVPSNLSSTVSGVGGRVRVNLVRGLYQDQASNLSTPHVVVALNCALESYGSWGGALEVIKLTGVPAFFTERSERLCTNGKQVLRGAGLHISHPVMPNPFRSPVRDQAPSSNLPCYSNGFVFGVNT</sequence>
<dbReference type="AlphaFoldDB" id="A0A5P1EN87"/>
<dbReference type="InterPro" id="IPR002893">
    <property type="entry name" value="Znf_MYND"/>
</dbReference>
<protein>
    <recommendedName>
        <fullName evidence="5">MYND-type domain-containing protein</fullName>
    </recommendedName>
</protein>
<dbReference type="InterPro" id="IPR046824">
    <property type="entry name" value="Mss51-like_C"/>
</dbReference>
<dbReference type="Pfam" id="PF01753">
    <property type="entry name" value="zf-MYND"/>
    <property type="match status" value="1"/>
</dbReference>
<proteinExistence type="predicted"/>
<dbReference type="Pfam" id="PF20179">
    <property type="entry name" value="MSS51_C"/>
    <property type="match status" value="1"/>
</dbReference>